<keyword evidence="7" id="KW-1185">Reference proteome</keyword>
<organism evidence="6 7">
    <name type="scientific">Escallonia rubra</name>
    <dbReference type="NCBI Taxonomy" id="112253"/>
    <lineage>
        <taxon>Eukaryota</taxon>
        <taxon>Viridiplantae</taxon>
        <taxon>Streptophyta</taxon>
        <taxon>Embryophyta</taxon>
        <taxon>Tracheophyta</taxon>
        <taxon>Spermatophyta</taxon>
        <taxon>Magnoliopsida</taxon>
        <taxon>eudicotyledons</taxon>
        <taxon>Gunneridae</taxon>
        <taxon>Pentapetalae</taxon>
        <taxon>asterids</taxon>
        <taxon>campanulids</taxon>
        <taxon>Escalloniales</taxon>
        <taxon>Escalloniaceae</taxon>
        <taxon>Escallonia</taxon>
    </lineage>
</organism>
<dbReference type="PANTHER" id="PTHR48047:SF61">
    <property type="entry name" value="OS04G0273600 PROTEIN"/>
    <property type="match status" value="1"/>
</dbReference>
<accession>A0AA88U819</accession>
<dbReference type="AlphaFoldDB" id="A0AA88U819"/>
<protein>
    <recommendedName>
        <fullName evidence="5">Glycosyltransferase</fullName>
        <ecNumber evidence="5">2.4.1.-</ecNumber>
    </recommendedName>
</protein>
<dbReference type="CDD" id="cd03784">
    <property type="entry name" value="GT1_Gtf-like"/>
    <property type="match status" value="1"/>
</dbReference>
<comment type="similarity">
    <text evidence="1 4">Belongs to the UDP-glycosyltransferase family.</text>
</comment>
<reference evidence="6" key="1">
    <citation type="submission" date="2022-12" db="EMBL/GenBank/DDBJ databases">
        <title>Draft genome assemblies for two species of Escallonia (Escalloniales).</title>
        <authorList>
            <person name="Chanderbali A."/>
            <person name="Dervinis C."/>
            <person name="Anghel I."/>
            <person name="Soltis D."/>
            <person name="Soltis P."/>
            <person name="Zapata F."/>
        </authorList>
    </citation>
    <scope>NUCLEOTIDE SEQUENCE</scope>
    <source>
        <strain evidence="6">UCBG92.1500</strain>
        <tissue evidence="6">Leaf</tissue>
    </source>
</reference>
<sequence length="489" mass="54561">MEQREETIVIFPFMAQGHIIPALALALQVEQMGYKITLVNTPLNIRNLKSSLPPASTINLLELPFNSSDHCGLLPESENTDVLPYPLIVNLLHASLSLRPTFHNLLSGLVRGGAPPLCIIADIFLGWTVEVAHELGLFHAFFSGAGGFGLACYTSMWLHLPHRKTDSVEFTLPDFQESGKFHITQLSATVLTADGTDPWSKFQHGNIPFWGESDGFLFNTVEELDKTGLNYFRRKFGVSVWPVGPILTSAGHTVSTGQETKFSLERYVEWLDEKPAKSVIYVSFGTQNTISASQMTQLAKALEGCEQYFIWVVRPPLGFDINAEFQAEEWLPEGFIQRNEESKRGLVVVKWAPQVEILSHGSVGVFLSHCGWNSVLESLSRGVPLIGWPMAAEQFYNVKFLEEEVRVCLEVARGTVFEVRCADIEEKIRLVMGEGDRGKEIRRRACEVKDMIKDAIRVKEGFKGSSVKAMEDFLNAALLVKEKTRVAGL</sequence>
<dbReference type="EMBL" id="JAVXUO010002277">
    <property type="protein sequence ID" value="KAK2974789.1"/>
    <property type="molecule type" value="Genomic_DNA"/>
</dbReference>
<evidence type="ECO:0000256" key="3">
    <source>
        <dbReference type="ARBA" id="ARBA00022679"/>
    </source>
</evidence>
<dbReference type="InterPro" id="IPR035595">
    <property type="entry name" value="UDP_glycos_trans_CS"/>
</dbReference>
<keyword evidence="2 4" id="KW-0328">Glycosyltransferase</keyword>
<dbReference type="Proteomes" id="UP001187471">
    <property type="component" value="Unassembled WGS sequence"/>
</dbReference>
<gene>
    <name evidence="6" type="ORF">RJ640_026765</name>
</gene>
<dbReference type="Pfam" id="PF00201">
    <property type="entry name" value="UDPGT"/>
    <property type="match status" value="1"/>
</dbReference>
<evidence type="ECO:0000313" key="6">
    <source>
        <dbReference type="EMBL" id="KAK2974789.1"/>
    </source>
</evidence>
<dbReference type="PANTHER" id="PTHR48047">
    <property type="entry name" value="GLYCOSYLTRANSFERASE"/>
    <property type="match status" value="1"/>
</dbReference>
<keyword evidence="3 4" id="KW-0808">Transferase</keyword>
<evidence type="ECO:0000313" key="7">
    <source>
        <dbReference type="Proteomes" id="UP001187471"/>
    </source>
</evidence>
<evidence type="ECO:0000256" key="1">
    <source>
        <dbReference type="ARBA" id="ARBA00009995"/>
    </source>
</evidence>
<dbReference type="EC" id="2.4.1.-" evidence="5"/>
<dbReference type="InterPro" id="IPR002213">
    <property type="entry name" value="UDP_glucos_trans"/>
</dbReference>
<dbReference type="SUPFAM" id="SSF53756">
    <property type="entry name" value="UDP-Glycosyltransferase/glycogen phosphorylase"/>
    <property type="match status" value="1"/>
</dbReference>
<evidence type="ECO:0000256" key="2">
    <source>
        <dbReference type="ARBA" id="ARBA00022676"/>
    </source>
</evidence>
<evidence type="ECO:0000256" key="5">
    <source>
        <dbReference type="RuleBase" id="RU362057"/>
    </source>
</evidence>
<name>A0AA88U819_9ASTE</name>
<evidence type="ECO:0000256" key="4">
    <source>
        <dbReference type="RuleBase" id="RU003718"/>
    </source>
</evidence>
<dbReference type="FunFam" id="3.40.50.2000:FF:000103">
    <property type="entry name" value="Glycosyltransferase"/>
    <property type="match status" value="1"/>
</dbReference>
<dbReference type="PROSITE" id="PS00375">
    <property type="entry name" value="UDPGT"/>
    <property type="match status" value="1"/>
</dbReference>
<comment type="caution">
    <text evidence="6">The sequence shown here is derived from an EMBL/GenBank/DDBJ whole genome shotgun (WGS) entry which is preliminary data.</text>
</comment>
<dbReference type="GO" id="GO:0035251">
    <property type="term" value="F:UDP-glucosyltransferase activity"/>
    <property type="evidence" value="ECO:0007669"/>
    <property type="project" value="TreeGrafter"/>
</dbReference>
<proteinExistence type="inferred from homology"/>
<dbReference type="Gene3D" id="3.40.50.2000">
    <property type="entry name" value="Glycogen Phosphorylase B"/>
    <property type="match status" value="2"/>
</dbReference>
<dbReference type="FunFam" id="3.40.50.2000:FF:000064">
    <property type="entry name" value="Glycosyltransferase"/>
    <property type="match status" value="1"/>
</dbReference>